<dbReference type="InterPro" id="IPR001296">
    <property type="entry name" value="Glyco_trans_1"/>
</dbReference>
<dbReference type="InterPro" id="IPR028098">
    <property type="entry name" value="Glyco_trans_4-like_N"/>
</dbReference>
<dbReference type="PANTHER" id="PTHR12526:SF630">
    <property type="entry name" value="GLYCOSYLTRANSFERASE"/>
    <property type="match status" value="1"/>
</dbReference>
<proteinExistence type="predicted"/>
<dbReference type="Pfam" id="PF13439">
    <property type="entry name" value="Glyco_transf_4"/>
    <property type="match status" value="1"/>
</dbReference>
<organism evidence="3 4">
    <name type="scientific">Leminorella grimontii</name>
    <dbReference type="NCBI Taxonomy" id="82981"/>
    <lineage>
        <taxon>Bacteria</taxon>
        <taxon>Pseudomonadati</taxon>
        <taxon>Pseudomonadota</taxon>
        <taxon>Gammaproteobacteria</taxon>
        <taxon>Enterobacterales</taxon>
        <taxon>Budviciaceae</taxon>
        <taxon>Leminorella</taxon>
    </lineage>
</organism>
<evidence type="ECO:0000313" key="3">
    <source>
        <dbReference type="EMBL" id="GKX54995.1"/>
    </source>
</evidence>
<dbReference type="Proteomes" id="UP001058124">
    <property type="component" value="Unassembled WGS sequence"/>
</dbReference>
<dbReference type="AlphaFoldDB" id="A0AAV5N0G6"/>
<feature type="domain" description="Glycosyl transferase family 1" evidence="1">
    <location>
        <begin position="190"/>
        <end position="355"/>
    </location>
</feature>
<dbReference type="PANTHER" id="PTHR12526">
    <property type="entry name" value="GLYCOSYLTRANSFERASE"/>
    <property type="match status" value="1"/>
</dbReference>
<name>A0AAV5N0G6_9GAMM</name>
<comment type="caution">
    <text evidence="3">The sequence shown here is derived from an EMBL/GenBank/DDBJ whole genome shotgun (WGS) entry which is preliminary data.</text>
</comment>
<evidence type="ECO:0000313" key="4">
    <source>
        <dbReference type="Proteomes" id="UP001058124"/>
    </source>
</evidence>
<dbReference type="EMBL" id="BRLH01000002">
    <property type="protein sequence ID" value="GKX54995.1"/>
    <property type="molecule type" value="Genomic_DNA"/>
</dbReference>
<dbReference type="GO" id="GO:0016757">
    <property type="term" value="F:glycosyltransferase activity"/>
    <property type="evidence" value="ECO:0007669"/>
    <property type="project" value="InterPro"/>
</dbReference>
<accession>A0AAV5N0G6</accession>
<dbReference type="SUPFAM" id="SSF53756">
    <property type="entry name" value="UDP-Glycosyltransferase/glycogen phosphorylase"/>
    <property type="match status" value="1"/>
</dbReference>
<sequence>MIKIVHIQLLPLLSGVQRVCLDELQRLDPFIYERFLICKESGPLSKEAEKIGVKCIFVDELCRDINIKNDFLALCSLFKIIKKYRFDIVHTHSSKTGVLGRIAAYIARTPYIIHTVHGFSFSSANTRIQKAIYFIMERLGIICGDDIITLHDDDKIIALRDLKVNCKRIHVIPNGVDINKFYSFTYENKLKIREKEGFSHHDIIIGMLGRLWEQKNPLFLLRAFNIISKKFPNVKLVYIGDGDLKKDILECISYEGLTDKVKVLGWREDTEFLLNILDIFVLPSKWEGMPLAILEAQSVELPCLVSDIPGNRHIVKNNKTGLLFNLNNIDDLILNLDKVIINQSVRKFLGEEAREDVCRNHNIDKRIQIIHNLYQKRLRME</sequence>
<keyword evidence="4" id="KW-1185">Reference proteome</keyword>
<protein>
    <submittedName>
        <fullName evidence="3">Glycosyl transferase family 1</fullName>
    </submittedName>
</protein>
<dbReference type="Gene3D" id="3.40.50.2000">
    <property type="entry name" value="Glycogen Phosphorylase B"/>
    <property type="match status" value="2"/>
</dbReference>
<evidence type="ECO:0000259" key="1">
    <source>
        <dbReference type="Pfam" id="PF00534"/>
    </source>
</evidence>
<gene>
    <name evidence="3" type="ORF">SOASR030_11070</name>
</gene>
<feature type="domain" description="Glycosyltransferase subfamily 4-like N-terminal" evidence="2">
    <location>
        <begin position="14"/>
        <end position="179"/>
    </location>
</feature>
<dbReference type="CDD" id="cd03808">
    <property type="entry name" value="GT4_CapM-like"/>
    <property type="match status" value="1"/>
</dbReference>
<dbReference type="RefSeq" id="WP_027273947.1">
    <property type="nucleotide sequence ID" value="NZ_BRLH01000002.1"/>
</dbReference>
<dbReference type="Pfam" id="PF00534">
    <property type="entry name" value="Glycos_transf_1"/>
    <property type="match status" value="1"/>
</dbReference>
<reference evidence="3" key="1">
    <citation type="submission" date="2022-06" db="EMBL/GenBank/DDBJ databases">
        <title>Draft genome sequences of Leminorella grimontii str. JCM5902.</title>
        <authorList>
            <person name="Wakabayashi Y."/>
            <person name="Kojima K."/>
        </authorList>
    </citation>
    <scope>NUCLEOTIDE SEQUENCE</scope>
    <source>
        <strain evidence="3">JCM 5902</strain>
    </source>
</reference>
<keyword evidence="3" id="KW-0808">Transferase</keyword>
<dbReference type="GO" id="GO:1901135">
    <property type="term" value="P:carbohydrate derivative metabolic process"/>
    <property type="evidence" value="ECO:0007669"/>
    <property type="project" value="UniProtKB-ARBA"/>
</dbReference>
<evidence type="ECO:0000259" key="2">
    <source>
        <dbReference type="Pfam" id="PF13439"/>
    </source>
</evidence>